<keyword evidence="3" id="KW-1185">Reference proteome</keyword>
<dbReference type="AlphaFoldDB" id="A0A6L8LE85"/>
<name>A0A6L8LE85_9RHOB</name>
<sequence length="77" mass="8661">MTGGIDLHDVVLAICIGLPLGFLFYVLCVYTRWKSGSDPGERFATAYWYTEKNPLHRAWWPVAAVLVYFLVVVLAGL</sequence>
<keyword evidence="1" id="KW-0472">Membrane</keyword>
<gene>
    <name evidence="2" type="ORF">GR167_03625</name>
</gene>
<feature type="transmembrane region" description="Helical" evidence="1">
    <location>
        <begin position="58"/>
        <end position="76"/>
    </location>
</feature>
<dbReference type="EMBL" id="WWEN01000002">
    <property type="protein sequence ID" value="MYM54381.1"/>
    <property type="molecule type" value="Genomic_DNA"/>
</dbReference>
<feature type="transmembrane region" description="Helical" evidence="1">
    <location>
        <begin position="12"/>
        <end position="33"/>
    </location>
</feature>
<accession>A0A6L8LE85</accession>
<evidence type="ECO:0000313" key="2">
    <source>
        <dbReference type="EMBL" id="MYM54381.1"/>
    </source>
</evidence>
<dbReference type="RefSeq" id="WP_160972081.1">
    <property type="nucleotide sequence ID" value="NZ_WWEN01000002.1"/>
</dbReference>
<evidence type="ECO:0000256" key="1">
    <source>
        <dbReference type="SAM" id="Phobius"/>
    </source>
</evidence>
<proteinExistence type="predicted"/>
<protein>
    <submittedName>
        <fullName evidence="2">Uncharacterized protein</fullName>
    </submittedName>
</protein>
<reference evidence="2 3" key="1">
    <citation type="submission" date="2020-01" db="EMBL/GenBank/DDBJ databases">
        <authorList>
            <person name="Chen S."/>
        </authorList>
    </citation>
    <scope>NUCLEOTIDE SEQUENCE [LARGE SCALE GENOMIC DNA]</scope>
    <source>
        <strain evidence="2 3">GS-10</strain>
    </source>
</reference>
<comment type="caution">
    <text evidence="2">The sequence shown here is derived from an EMBL/GenBank/DDBJ whole genome shotgun (WGS) entry which is preliminary data.</text>
</comment>
<evidence type="ECO:0000313" key="3">
    <source>
        <dbReference type="Proteomes" id="UP000479043"/>
    </source>
</evidence>
<organism evidence="2 3">
    <name type="scientific">Thalassovita mangrovi</name>
    <dbReference type="NCBI Taxonomy" id="2692236"/>
    <lineage>
        <taxon>Bacteria</taxon>
        <taxon>Pseudomonadati</taxon>
        <taxon>Pseudomonadota</taxon>
        <taxon>Alphaproteobacteria</taxon>
        <taxon>Rhodobacterales</taxon>
        <taxon>Roseobacteraceae</taxon>
        <taxon>Thalassovita</taxon>
    </lineage>
</organism>
<keyword evidence="1" id="KW-1133">Transmembrane helix</keyword>
<keyword evidence="1" id="KW-0812">Transmembrane</keyword>
<dbReference type="Proteomes" id="UP000479043">
    <property type="component" value="Unassembled WGS sequence"/>
</dbReference>